<dbReference type="PANTHER" id="PTHR33841:SF5">
    <property type="entry name" value="DNA METHYLASE (MODIFICATION METHYLASE) (METHYLTRANSFERASE)-RELATED"/>
    <property type="match status" value="1"/>
</dbReference>
<dbReference type="GO" id="GO:0032259">
    <property type="term" value="P:methylation"/>
    <property type="evidence" value="ECO:0007669"/>
    <property type="project" value="UniProtKB-KW"/>
</dbReference>
<dbReference type="InterPro" id="IPR002052">
    <property type="entry name" value="DNA_methylase_N6_adenine_CS"/>
</dbReference>
<dbReference type="EMBL" id="VTFZ01000002">
    <property type="protein sequence ID" value="MRX79611.1"/>
    <property type="molecule type" value="Genomic_DNA"/>
</dbReference>
<name>A0A7K0G7F1_9ACTN</name>
<protein>
    <submittedName>
        <fullName evidence="7">N-6 DNA methylase</fullName>
    </submittedName>
</protein>
<keyword evidence="3" id="KW-0949">S-adenosyl-L-methionine</keyword>
<keyword evidence="2" id="KW-0808">Transferase</keyword>
<gene>
    <name evidence="7" type="ORF">GJE22_03175</name>
</gene>
<dbReference type="InterPro" id="IPR029063">
    <property type="entry name" value="SAM-dependent_MTases_sf"/>
</dbReference>
<sequence length="533" mass="59941">MTDLVNKLRGGYYTPGEVARFICDWAIRSGDATVLEPSCGDGSFVEAAVNRLEELGAHDASCLVTGVELYEEEARKAAEKGGHIVCGDFFTQCRDDIGSKRYDAIIGNPPFIRYQDFEEEYRSVAFDLMRGYGFAPNRLTNIWLPFLVVCCHLLSDGGRLGMVIPAELFQVKYAAETRRFLMKQFDSVTVVTFSELLFDDAQQEVVLLLIERRASDSGAGVRIIEEVNARSLAQLDRKAIESTRSKRKLPESMKWQAYYLDNAVLDLLADLDGHRGVKTSAELFEVNVGVVSGQNSFFVIDRETATRNHIEEACTPIISRSFQLSGLALTDEDFKQQLVMQRKVLLFLPDGELTKDEANYVKLGEAEGFDGNFKCRIRNPWYRVPTSWKPDAFFYRQVGAYPRIVINEKRAHTTDTLHKLRFVDGVDGKSVAVAFNNSLTFLMSELTGRSYGGGVLTFEPSEARSLPIPFGSGITFDFERADELVRAGKTDELISYVDSVVLGEYLGLASHDITLLHNGWLMLRDRRLARKKR</sequence>
<dbReference type="InterPro" id="IPR054520">
    <property type="entry name" value="M_Eco57I_C"/>
</dbReference>
<dbReference type="GO" id="GO:0009007">
    <property type="term" value="F:site-specific DNA-methyltransferase (adenine-specific) activity"/>
    <property type="evidence" value="ECO:0007669"/>
    <property type="project" value="UniProtKB-EC"/>
</dbReference>
<dbReference type="SUPFAM" id="SSF53335">
    <property type="entry name" value="S-adenosyl-L-methionine-dependent methyltransferases"/>
    <property type="match status" value="1"/>
</dbReference>
<evidence type="ECO:0000259" key="6">
    <source>
        <dbReference type="Pfam" id="PF22837"/>
    </source>
</evidence>
<proteinExistence type="predicted"/>
<dbReference type="PANTHER" id="PTHR33841">
    <property type="entry name" value="DNA METHYLTRANSFERASE YEEA-RELATED"/>
    <property type="match status" value="1"/>
</dbReference>
<accession>A0A7K0G7F1</accession>
<evidence type="ECO:0000313" key="8">
    <source>
        <dbReference type="Proteomes" id="UP000470010"/>
    </source>
</evidence>
<dbReference type="InterPro" id="IPR003356">
    <property type="entry name" value="DNA_methylase_A-5"/>
</dbReference>
<feature type="domain" description="Type II methyltransferase M.Eco57I C-terminal" evidence="6">
    <location>
        <begin position="253"/>
        <end position="502"/>
    </location>
</feature>
<dbReference type="RefSeq" id="WP_144687779.1">
    <property type="nucleotide sequence ID" value="NZ_VLLQ01000002.1"/>
</dbReference>
<evidence type="ECO:0000256" key="2">
    <source>
        <dbReference type="ARBA" id="ARBA00022679"/>
    </source>
</evidence>
<dbReference type="Pfam" id="PF22837">
    <property type="entry name" value="M_Eco57I_C"/>
    <property type="match status" value="1"/>
</dbReference>
<evidence type="ECO:0000256" key="3">
    <source>
        <dbReference type="ARBA" id="ARBA00022691"/>
    </source>
</evidence>
<keyword evidence="8" id="KW-1185">Reference proteome</keyword>
<organism evidence="7 8">
    <name type="scientific">Enorma shizhengliae</name>
    <dbReference type="NCBI Taxonomy" id="2606615"/>
    <lineage>
        <taxon>Bacteria</taxon>
        <taxon>Bacillati</taxon>
        <taxon>Actinomycetota</taxon>
        <taxon>Coriobacteriia</taxon>
        <taxon>Coriobacteriales</taxon>
        <taxon>Coriobacteriaceae</taxon>
        <taxon>Enorma</taxon>
    </lineage>
</organism>
<comment type="caution">
    <text evidence="7">The sequence shown here is derived from an EMBL/GenBank/DDBJ whole genome shotgun (WGS) entry which is preliminary data.</text>
</comment>
<dbReference type="Gene3D" id="3.40.50.150">
    <property type="entry name" value="Vaccinia Virus protein VP39"/>
    <property type="match status" value="1"/>
</dbReference>
<dbReference type="GO" id="GO:0008170">
    <property type="term" value="F:N-methyltransferase activity"/>
    <property type="evidence" value="ECO:0007669"/>
    <property type="project" value="InterPro"/>
</dbReference>
<feature type="domain" description="DNA methylase adenine-specific" evidence="5">
    <location>
        <begin position="7"/>
        <end position="230"/>
    </location>
</feature>
<dbReference type="InterPro" id="IPR050953">
    <property type="entry name" value="N4_N6_ade-DNA_methylase"/>
</dbReference>
<keyword evidence="1 7" id="KW-0489">Methyltransferase</keyword>
<dbReference type="PROSITE" id="PS00092">
    <property type="entry name" value="N6_MTASE"/>
    <property type="match status" value="1"/>
</dbReference>
<evidence type="ECO:0000256" key="4">
    <source>
        <dbReference type="ARBA" id="ARBA00022747"/>
    </source>
</evidence>
<keyword evidence="4" id="KW-0680">Restriction system</keyword>
<reference evidence="8" key="1">
    <citation type="submission" date="2019-08" db="EMBL/GenBank/DDBJ databases">
        <title>Arthrobacter sp. nov., isolated from plateau pika and Tibetan wild ass.</title>
        <authorList>
            <person name="Ge Y."/>
        </authorList>
    </citation>
    <scope>NUCLEOTIDE SEQUENCE [LARGE SCALE GENOMIC DNA]</scope>
    <source>
        <strain evidence="8">HF-1365</strain>
    </source>
</reference>
<dbReference type="Proteomes" id="UP000470010">
    <property type="component" value="Unassembled WGS sequence"/>
</dbReference>
<evidence type="ECO:0000259" key="5">
    <source>
        <dbReference type="Pfam" id="PF02384"/>
    </source>
</evidence>
<evidence type="ECO:0000313" key="7">
    <source>
        <dbReference type="EMBL" id="MRX79611.1"/>
    </source>
</evidence>
<dbReference type="GO" id="GO:0003677">
    <property type="term" value="F:DNA binding"/>
    <property type="evidence" value="ECO:0007669"/>
    <property type="project" value="InterPro"/>
</dbReference>
<dbReference type="PRINTS" id="PR00507">
    <property type="entry name" value="N12N6MTFRASE"/>
</dbReference>
<evidence type="ECO:0000256" key="1">
    <source>
        <dbReference type="ARBA" id="ARBA00022603"/>
    </source>
</evidence>
<dbReference type="Pfam" id="PF02384">
    <property type="entry name" value="N6_Mtase"/>
    <property type="match status" value="1"/>
</dbReference>
<dbReference type="AlphaFoldDB" id="A0A7K0G7F1"/>
<dbReference type="GO" id="GO:0009307">
    <property type="term" value="P:DNA restriction-modification system"/>
    <property type="evidence" value="ECO:0007669"/>
    <property type="project" value="UniProtKB-KW"/>
</dbReference>